<gene>
    <name evidence="2" type="ORF">SAMN05216186_10851</name>
</gene>
<keyword evidence="3" id="KW-1185">Reference proteome</keyword>
<dbReference type="Proteomes" id="UP000198706">
    <property type="component" value="Unassembled WGS sequence"/>
</dbReference>
<proteinExistence type="predicted"/>
<sequence length="101" mass="11074">MELNKAVLDCMQALRRRLRDELAVDIRLSQPDAIPAMLAACLNSNDLETRTLGQRLAEFSDLIPTRSTPKGQPLADVPAPASLAGKPSGSVRIYRGQRIYV</sequence>
<dbReference type="AlphaFoldDB" id="A0A1G9CTQ2"/>
<evidence type="ECO:0000313" key="2">
    <source>
        <dbReference type="EMBL" id="SDK55016.1"/>
    </source>
</evidence>
<accession>A0A1G9CTQ2</accession>
<protein>
    <submittedName>
        <fullName evidence="2">Uncharacterized protein</fullName>
    </submittedName>
</protein>
<reference evidence="2 3" key="1">
    <citation type="submission" date="2016-10" db="EMBL/GenBank/DDBJ databases">
        <authorList>
            <person name="de Groot N.N."/>
        </authorList>
    </citation>
    <scope>NUCLEOTIDE SEQUENCE [LARGE SCALE GENOMIC DNA]</scope>
    <source>
        <strain evidence="2 3">JCM 21544</strain>
    </source>
</reference>
<feature type="region of interest" description="Disordered" evidence="1">
    <location>
        <begin position="67"/>
        <end position="87"/>
    </location>
</feature>
<dbReference type="RefSeq" id="WP_084336268.1">
    <property type="nucleotide sequence ID" value="NZ_CBKZNZ010000071.1"/>
</dbReference>
<name>A0A1G9CTQ2_9PSED</name>
<evidence type="ECO:0000256" key="1">
    <source>
        <dbReference type="SAM" id="MobiDB-lite"/>
    </source>
</evidence>
<dbReference type="OrthoDB" id="7013325at2"/>
<organism evidence="2 3">
    <name type="scientific">Pseudomonas indica</name>
    <dbReference type="NCBI Taxonomy" id="137658"/>
    <lineage>
        <taxon>Bacteria</taxon>
        <taxon>Pseudomonadati</taxon>
        <taxon>Pseudomonadota</taxon>
        <taxon>Gammaproteobacteria</taxon>
        <taxon>Pseudomonadales</taxon>
        <taxon>Pseudomonadaceae</taxon>
        <taxon>Pseudomonas</taxon>
    </lineage>
</organism>
<dbReference type="EMBL" id="FNFD01000008">
    <property type="protein sequence ID" value="SDK55016.1"/>
    <property type="molecule type" value="Genomic_DNA"/>
</dbReference>
<evidence type="ECO:0000313" key="3">
    <source>
        <dbReference type="Proteomes" id="UP000198706"/>
    </source>
</evidence>